<feature type="transmembrane region" description="Helical" evidence="9">
    <location>
        <begin position="21"/>
        <end position="41"/>
    </location>
</feature>
<evidence type="ECO:0000313" key="12">
    <source>
        <dbReference type="Proteomes" id="UP000199111"/>
    </source>
</evidence>
<comment type="catalytic activity">
    <reaction evidence="1">
        <text>ATP + protein L-histidine = ADP + protein N-phospho-L-histidine.</text>
        <dbReference type="EC" id="2.7.13.3"/>
    </reaction>
</comment>
<accession>A0A1I4EA28</accession>
<dbReference type="GO" id="GO:0016020">
    <property type="term" value="C:membrane"/>
    <property type="evidence" value="ECO:0007669"/>
    <property type="project" value="InterPro"/>
</dbReference>
<dbReference type="InterPro" id="IPR050482">
    <property type="entry name" value="Sensor_HK_TwoCompSys"/>
</dbReference>
<evidence type="ECO:0000313" key="11">
    <source>
        <dbReference type="EMBL" id="SFL01216.1"/>
    </source>
</evidence>
<evidence type="ECO:0000259" key="10">
    <source>
        <dbReference type="SMART" id="SM00387"/>
    </source>
</evidence>
<proteinExistence type="predicted"/>
<protein>
    <recommendedName>
        <fullName evidence="2">histidine kinase</fullName>
        <ecNumber evidence="2">2.7.13.3</ecNumber>
    </recommendedName>
</protein>
<dbReference type="Gene3D" id="1.20.5.1930">
    <property type="match status" value="1"/>
</dbReference>
<dbReference type="SMART" id="SM00387">
    <property type="entry name" value="HATPase_c"/>
    <property type="match status" value="1"/>
</dbReference>
<dbReference type="EC" id="2.7.13.3" evidence="2"/>
<dbReference type="SUPFAM" id="SSF55874">
    <property type="entry name" value="ATPase domain of HSP90 chaperone/DNA topoisomerase II/histidine kinase"/>
    <property type="match status" value="1"/>
</dbReference>
<gene>
    <name evidence="11" type="ORF">SAMN05216275_14721</name>
</gene>
<evidence type="ECO:0000256" key="8">
    <source>
        <dbReference type="ARBA" id="ARBA00023012"/>
    </source>
</evidence>
<evidence type="ECO:0000256" key="9">
    <source>
        <dbReference type="SAM" id="Phobius"/>
    </source>
</evidence>
<feature type="transmembrane region" description="Helical" evidence="9">
    <location>
        <begin position="47"/>
        <end position="66"/>
    </location>
</feature>
<dbReference type="GeneID" id="96303255"/>
<dbReference type="PANTHER" id="PTHR24421:SF10">
    <property type="entry name" value="NITRATE_NITRITE SENSOR PROTEIN NARQ"/>
    <property type="match status" value="1"/>
</dbReference>
<dbReference type="InterPro" id="IPR003594">
    <property type="entry name" value="HATPase_dom"/>
</dbReference>
<dbReference type="Proteomes" id="UP000199111">
    <property type="component" value="Unassembled WGS sequence"/>
</dbReference>
<feature type="domain" description="Histidine kinase/HSP90-like ATPase" evidence="10">
    <location>
        <begin position="323"/>
        <end position="413"/>
    </location>
</feature>
<keyword evidence="4" id="KW-0808">Transferase</keyword>
<organism evidence="11 12">
    <name type="scientific">Streptosporangium canum</name>
    <dbReference type="NCBI Taxonomy" id="324952"/>
    <lineage>
        <taxon>Bacteria</taxon>
        <taxon>Bacillati</taxon>
        <taxon>Actinomycetota</taxon>
        <taxon>Actinomycetes</taxon>
        <taxon>Streptosporangiales</taxon>
        <taxon>Streptosporangiaceae</taxon>
        <taxon>Streptosporangium</taxon>
    </lineage>
</organism>
<dbReference type="AlphaFoldDB" id="A0A1I4EA28"/>
<evidence type="ECO:0000256" key="3">
    <source>
        <dbReference type="ARBA" id="ARBA00022553"/>
    </source>
</evidence>
<evidence type="ECO:0000256" key="5">
    <source>
        <dbReference type="ARBA" id="ARBA00022741"/>
    </source>
</evidence>
<dbReference type="Pfam" id="PF13796">
    <property type="entry name" value="Sensor"/>
    <property type="match status" value="1"/>
</dbReference>
<dbReference type="RefSeq" id="WP_093891773.1">
    <property type="nucleotide sequence ID" value="NZ_FOQY01000047.1"/>
</dbReference>
<name>A0A1I4EA28_9ACTN</name>
<evidence type="ECO:0000256" key="1">
    <source>
        <dbReference type="ARBA" id="ARBA00000085"/>
    </source>
</evidence>
<evidence type="ECO:0000256" key="7">
    <source>
        <dbReference type="ARBA" id="ARBA00022840"/>
    </source>
</evidence>
<feature type="transmembrane region" description="Helical" evidence="9">
    <location>
        <begin position="156"/>
        <end position="178"/>
    </location>
</feature>
<dbReference type="EMBL" id="FOQY01000047">
    <property type="protein sequence ID" value="SFL01216.1"/>
    <property type="molecule type" value="Genomic_DNA"/>
</dbReference>
<keyword evidence="3" id="KW-0597">Phosphoprotein</keyword>
<keyword evidence="6 11" id="KW-0418">Kinase</keyword>
<sequence length="413" mass="43535">MSFRVLLAAPARKRAWYELGYALVSLPIAAVGLIYLLVMLLTAATAATFVGVPMLAAGVLGARALGAVDRGVARALLGVEVPVPPPFRPRPGLIGWLGSALGDGAGWRAAAYRLGKPPVAVLASGTAASLWGSGLVLLSCPIWWRIPALAHLPVNTWPRALLAGTAGAVLLLLAPWTVRAALLPDRLLVRALLGPTRASARIHELETTRAQAVDDSATALRRIERDLHDGTQARLVALAMSLSMLKDELAETGRDDRLDQARVLVDLAHRNAREALVELRDLVRGIHPAVLDEGLETALATLAATSSLPVDLQVDLPRRPSAAVETIAYFCTAELLANAARHGGARQAGIELRTRNRLLRLRVRDDGAGGAAMGLGTGLRGLADRVRVVDGTLKISSPPGGPTVVTVELPLHP</sequence>
<keyword evidence="12" id="KW-1185">Reference proteome</keyword>
<reference evidence="12" key="1">
    <citation type="submission" date="2016-10" db="EMBL/GenBank/DDBJ databases">
        <authorList>
            <person name="Varghese N."/>
            <person name="Submissions S."/>
        </authorList>
    </citation>
    <scope>NUCLEOTIDE SEQUENCE [LARGE SCALE GENOMIC DNA]</scope>
    <source>
        <strain evidence="12">CGMCC 4.2126</strain>
    </source>
</reference>
<keyword evidence="7" id="KW-0067">ATP-binding</keyword>
<keyword evidence="5" id="KW-0547">Nucleotide-binding</keyword>
<dbReference type="GO" id="GO:0046983">
    <property type="term" value="F:protein dimerization activity"/>
    <property type="evidence" value="ECO:0007669"/>
    <property type="project" value="InterPro"/>
</dbReference>
<dbReference type="Pfam" id="PF07730">
    <property type="entry name" value="HisKA_3"/>
    <property type="match status" value="1"/>
</dbReference>
<keyword evidence="8" id="KW-0902">Two-component regulatory system</keyword>
<evidence type="ECO:0000256" key="2">
    <source>
        <dbReference type="ARBA" id="ARBA00012438"/>
    </source>
</evidence>
<dbReference type="InterPro" id="IPR011712">
    <property type="entry name" value="Sig_transdc_His_kin_sub3_dim/P"/>
</dbReference>
<dbReference type="Pfam" id="PF02518">
    <property type="entry name" value="HATPase_c"/>
    <property type="match status" value="1"/>
</dbReference>
<dbReference type="GO" id="GO:0000155">
    <property type="term" value="F:phosphorelay sensor kinase activity"/>
    <property type="evidence" value="ECO:0007669"/>
    <property type="project" value="InterPro"/>
</dbReference>
<evidence type="ECO:0000256" key="6">
    <source>
        <dbReference type="ARBA" id="ARBA00022777"/>
    </source>
</evidence>
<dbReference type="Gene3D" id="3.30.565.10">
    <property type="entry name" value="Histidine kinase-like ATPase, C-terminal domain"/>
    <property type="match status" value="1"/>
</dbReference>
<dbReference type="PANTHER" id="PTHR24421">
    <property type="entry name" value="NITRATE/NITRITE SENSOR PROTEIN NARX-RELATED"/>
    <property type="match status" value="1"/>
</dbReference>
<dbReference type="InterPro" id="IPR036890">
    <property type="entry name" value="HATPase_C_sf"/>
</dbReference>
<keyword evidence="9" id="KW-1133">Transmembrane helix</keyword>
<keyword evidence="9" id="KW-0472">Membrane</keyword>
<keyword evidence="9" id="KW-0812">Transmembrane</keyword>
<dbReference type="InterPro" id="IPR025828">
    <property type="entry name" value="Put_sensor_dom"/>
</dbReference>
<dbReference type="GO" id="GO:0005524">
    <property type="term" value="F:ATP binding"/>
    <property type="evidence" value="ECO:0007669"/>
    <property type="project" value="UniProtKB-KW"/>
</dbReference>
<evidence type="ECO:0000256" key="4">
    <source>
        <dbReference type="ARBA" id="ARBA00022679"/>
    </source>
</evidence>